<feature type="transmembrane region" description="Helical" evidence="2">
    <location>
        <begin position="9"/>
        <end position="32"/>
    </location>
</feature>
<evidence type="ECO:0008006" key="5">
    <source>
        <dbReference type="Google" id="ProtNLM"/>
    </source>
</evidence>
<dbReference type="AlphaFoldDB" id="A0A4Q9LF90"/>
<name>A0A4Q9LF90_9MICR</name>
<gene>
    <name evidence="3" type="ORF">CWI36_0404p0020</name>
</gene>
<evidence type="ECO:0000256" key="2">
    <source>
        <dbReference type="SAM" id="Phobius"/>
    </source>
</evidence>
<protein>
    <recommendedName>
        <fullName evidence="5">Macro domain-containing protein</fullName>
    </recommendedName>
</protein>
<evidence type="ECO:0000256" key="1">
    <source>
        <dbReference type="SAM" id="MobiDB-lite"/>
    </source>
</evidence>
<dbReference type="Proteomes" id="UP000291404">
    <property type="component" value="Unassembled WGS sequence"/>
</dbReference>
<dbReference type="InterPro" id="IPR043472">
    <property type="entry name" value="Macro_dom-like"/>
</dbReference>
<accession>A0A4Q9LF90</accession>
<keyword evidence="2" id="KW-0472">Membrane</keyword>
<reference evidence="3 4" key="1">
    <citation type="submission" date="2017-12" db="EMBL/GenBank/DDBJ databases">
        <authorList>
            <person name="Pombert J.-F."/>
            <person name="Haag K.L."/>
            <person name="Ebert D."/>
        </authorList>
    </citation>
    <scope>NUCLEOTIDE SEQUENCE [LARGE SCALE GENOMIC DNA]</scope>
    <source>
        <strain evidence="3">BE-OM-2</strain>
    </source>
</reference>
<feature type="region of interest" description="Disordered" evidence="1">
    <location>
        <begin position="39"/>
        <end position="68"/>
    </location>
</feature>
<evidence type="ECO:0000313" key="4">
    <source>
        <dbReference type="Proteomes" id="UP000291404"/>
    </source>
</evidence>
<proteinExistence type="predicted"/>
<dbReference type="Gene3D" id="3.40.220.10">
    <property type="entry name" value="Leucine Aminopeptidase, subunit E, domain 1"/>
    <property type="match status" value="1"/>
</dbReference>
<comment type="caution">
    <text evidence="3">The sequence shown here is derived from an EMBL/GenBank/DDBJ whole genome shotgun (WGS) entry which is preliminary data.</text>
</comment>
<dbReference type="VEuPathDB" id="MicrosporidiaDB:CWI39_2083p0010"/>
<dbReference type="VEuPathDB" id="MicrosporidiaDB:CWI36_0404p0020"/>
<dbReference type="EMBL" id="PITI01000404">
    <property type="protein sequence ID" value="TBU06657.1"/>
    <property type="molecule type" value="Genomic_DNA"/>
</dbReference>
<organism evidence="3 4">
    <name type="scientific">Hamiltosporidium magnivora</name>
    <dbReference type="NCBI Taxonomy" id="148818"/>
    <lineage>
        <taxon>Eukaryota</taxon>
        <taxon>Fungi</taxon>
        <taxon>Fungi incertae sedis</taxon>
        <taxon>Microsporidia</taxon>
        <taxon>Dubosqiidae</taxon>
        <taxon>Hamiltosporidium</taxon>
    </lineage>
</organism>
<sequence>MNNQRRKKLFIIGSVLLSSALITVGVIVFFWINRAKNEKTKEHKKNHEDHTKKAEINEKKEYKEEKKSLKEPLVNESVQKIKPENVSKNINEHETATMVPETHENTSKIQKETNIEPDVNFSKPETIIETIISEKDIELDKNLNAMKLKIKFIGTLLYIFKVKLINIKIDRSTKRSDLDFSGDSTNSRSIGIVNSADSKFSFEGEDKNHSLRDFAEMNGGLTSDKQDWKNITDENYMAVKRPGEIGSMAISEFNYGKIFHCIGPSITNEKNLMNMPKNLQELRQGVSSLFMKAYKEARKQKLDLIIFKFISTGANSIGSNGLIFEPNIFTFCIYSGILDFLKNISEDEIKNIAFNLWR</sequence>
<dbReference type="SUPFAM" id="SSF52949">
    <property type="entry name" value="Macro domain-like"/>
    <property type="match status" value="1"/>
</dbReference>
<keyword evidence="2" id="KW-0812">Transmembrane</keyword>
<evidence type="ECO:0000313" key="3">
    <source>
        <dbReference type="EMBL" id="TBU06657.1"/>
    </source>
</evidence>
<keyword evidence="4" id="KW-1185">Reference proteome</keyword>
<keyword evidence="2" id="KW-1133">Transmembrane helix</keyword>